<organism evidence="2 3">
    <name type="scientific">Hepatospora eriocheir</name>
    <dbReference type="NCBI Taxonomy" id="1081669"/>
    <lineage>
        <taxon>Eukaryota</taxon>
        <taxon>Fungi</taxon>
        <taxon>Fungi incertae sedis</taxon>
        <taxon>Microsporidia</taxon>
        <taxon>Hepatosporidae</taxon>
        <taxon>Hepatospora</taxon>
    </lineage>
</organism>
<protein>
    <recommendedName>
        <fullName evidence="4">HTH psq-type domain-containing protein</fullName>
    </recommendedName>
</protein>
<dbReference type="VEuPathDB" id="MicrosporidiaDB:HERIO_2152"/>
<sequence>MSNQIVYEVKVLIEDDLISGLSQREVALKIKVSKTLVCNINKKLKNGTPHGKKFSSERPEILSDELKR</sequence>
<reference evidence="2 3" key="1">
    <citation type="journal article" date="2017" name="Environ. Microbiol.">
        <title>Decay of the glycolytic pathway and adaptation to intranuclear parasitism within Enterocytozoonidae microsporidia.</title>
        <authorList>
            <person name="Wiredu Boakye D."/>
            <person name="Jaroenlak P."/>
            <person name="Prachumwat A."/>
            <person name="Williams T.A."/>
            <person name="Bateman K.S."/>
            <person name="Itsathitphaisarn O."/>
            <person name="Sritunyalucksana K."/>
            <person name="Paszkiewicz K.H."/>
            <person name="Moore K.A."/>
            <person name="Stentiford G.D."/>
            <person name="Williams B.A."/>
        </authorList>
    </citation>
    <scope>NUCLEOTIDE SEQUENCE [LARGE SCALE GENOMIC DNA]</scope>
    <source>
        <strain evidence="3">canceri</strain>
    </source>
</reference>
<dbReference type="VEuPathDB" id="MicrosporidiaDB:A0H76_2241"/>
<dbReference type="Proteomes" id="UP000192501">
    <property type="component" value="Unassembled WGS sequence"/>
</dbReference>
<evidence type="ECO:0008006" key="4">
    <source>
        <dbReference type="Google" id="ProtNLM"/>
    </source>
</evidence>
<dbReference type="AlphaFoldDB" id="A0A1X0QFQ1"/>
<feature type="region of interest" description="Disordered" evidence="1">
    <location>
        <begin position="44"/>
        <end position="68"/>
    </location>
</feature>
<name>A0A1X0QFQ1_9MICR</name>
<comment type="caution">
    <text evidence="2">The sequence shown here is derived from an EMBL/GenBank/DDBJ whole genome shotgun (WGS) entry which is preliminary data.</text>
</comment>
<evidence type="ECO:0000256" key="1">
    <source>
        <dbReference type="SAM" id="MobiDB-lite"/>
    </source>
</evidence>
<evidence type="ECO:0000313" key="2">
    <source>
        <dbReference type="EMBL" id="ORD98577.1"/>
    </source>
</evidence>
<proteinExistence type="predicted"/>
<feature type="compositionally biased region" description="Basic residues" evidence="1">
    <location>
        <begin position="44"/>
        <end position="53"/>
    </location>
</feature>
<feature type="compositionally biased region" description="Basic and acidic residues" evidence="1">
    <location>
        <begin position="54"/>
        <end position="68"/>
    </location>
</feature>
<dbReference type="EMBL" id="LTAI01000577">
    <property type="protein sequence ID" value="ORD98577.1"/>
    <property type="molecule type" value="Genomic_DNA"/>
</dbReference>
<gene>
    <name evidence="2" type="ORF">A0H76_2241</name>
</gene>
<accession>A0A1X0QFQ1</accession>
<evidence type="ECO:0000313" key="3">
    <source>
        <dbReference type="Proteomes" id="UP000192501"/>
    </source>
</evidence>